<proteinExistence type="predicted"/>
<comment type="caution">
    <text evidence="1">The sequence shown here is derived from an EMBL/GenBank/DDBJ whole genome shotgun (WGS) entry which is preliminary data.</text>
</comment>
<dbReference type="Proteomes" id="UP000233551">
    <property type="component" value="Unassembled WGS sequence"/>
</dbReference>
<sequence length="318" mass="35651">MVNRKRIQIEALKNSNGDWITEDEQLSRHAIDHFRGLFTEESVSPNLGLPNYFSLEAISDFQTLVRPASSEEVRSALFAIGPYKAPGPDDFPVIFFQAHWTVVEPSIMEFVRSVIDKGMSVSNDRINGWIAQTLSMAGRNTLAKSVIQAIPSFTMQVMRPPANPLARGGLGLQDLNLFNDALLAKLGWGVITNPSALWVRVLKGKYINRLEPSIQLKICSSNSWQWRGIARAWNRAPAGAAWTVRNGQCVMFWEDRWVTGCGPLLQHIIRTLDEAILNRKVAEFAQPSGSWNWGLIQDLLDSTNMLRVAAQRPPSLDR</sequence>
<dbReference type="EMBL" id="PGOL01003696">
    <property type="protein sequence ID" value="PKI39927.1"/>
    <property type="molecule type" value="Genomic_DNA"/>
</dbReference>
<keyword evidence="2" id="KW-1185">Reference proteome</keyword>
<reference evidence="1 2" key="1">
    <citation type="submission" date="2017-11" db="EMBL/GenBank/DDBJ databases">
        <title>De-novo sequencing of pomegranate (Punica granatum L.) genome.</title>
        <authorList>
            <person name="Akparov Z."/>
            <person name="Amiraslanov A."/>
            <person name="Hajiyeva S."/>
            <person name="Abbasov M."/>
            <person name="Kaur K."/>
            <person name="Hamwieh A."/>
            <person name="Solovyev V."/>
            <person name="Salamov A."/>
            <person name="Braich B."/>
            <person name="Kosarev P."/>
            <person name="Mahmoud A."/>
            <person name="Hajiyev E."/>
            <person name="Babayeva S."/>
            <person name="Izzatullayeva V."/>
            <person name="Mammadov A."/>
            <person name="Mammadov A."/>
            <person name="Sharifova S."/>
            <person name="Ojaghi J."/>
            <person name="Eynullazada K."/>
            <person name="Bayramov B."/>
            <person name="Abdulazimova A."/>
            <person name="Shahmuradov I."/>
        </authorList>
    </citation>
    <scope>NUCLEOTIDE SEQUENCE [LARGE SCALE GENOMIC DNA]</scope>
    <source>
        <strain evidence="2">cv. AG2017</strain>
        <tissue evidence="1">Leaf</tissue>
    </source>
</reference>
<gene>
    <name evidence="1" type="ORF">CRG98_039680</name>
</gene>
<dbReference type="PANTHER" id="PTHR33116">
    <property type="entry name" value="REVERSE TRANSCRIPTASE ZINC-BINDING DOMAIN-CONTAINING PROTEIN-RELATED-RELATED"/>
    <property type="match status" value="1"/>
</dbReference>
<protein>
    <recommendedName>
        <fullName evidence="3">Reverse transcriptase zinc-binding domain-containing protein</fullName>
    </recommendedName>
</protein>
<evidence type="ECO:0000313" key="1">
    <source>
        <dbReference type="EMBL" id="PKI39927.1"/>
    </source>
</evidence>
<accession>A0A2I0I7G8</accession>
<dbReference type="AlphaFoldDB" id="A0A2I0I7G8"/>
<evidence type="ECO:0008006" key="3">
    <source>
        <dbReference type="Google" id="ProtNLM"/>
    </source>
</evidence>
<name>A0A2I0I7G8_PUNGR</name>
<organism evidence="1 2">
    <name type="scientific">Punica granatum</name>
    <name type="common">Pomegranate</name>
    <dbReference type="NCBI Taxonomy" id="22663"/>
    <lineage>
        <taxon>Eukaryota</taxon>
        <taxon>Viridiplantae</taxon>
        <taxon>Streptophyta</taxon>
        <taxon>Embryophyta</taxon>
        <taxon>Tracheophyta</taxon>
        <taxon>Spermatophyta</taxon>
        <taxon>Magnoliopsida</taxon>
        <taxon>eudicotyledons</taxon>
        <taxon>Gunneridae</taxon>
        <taxon>Pentapetalae</taxon>
        <taxon>rosids</taxon>
        <taxon>malvids</taxon>
        <taxon>Myrtales</taxon>
        <taxon>Lythraceae</taxon>
        <taxon>Punica</taxon>
    </lineage>
</organism>
<evidence type="ECO:0000313" key="2">
    <source>
        <dbReference type="Proteomes" id="UP000233551"/>
    </source>
</evidence>
<dbReference type="PANTHER" id="PTHR33116:SF78">
    <property type="entry name" value="OS12G0587133 PROTEIN"/>
    <property type="match status" value="1"/>
</dbReference>